<dbReference type="AlphaFoldDB" id="A0A0K2U3T1"/>
<organism evidence="1">
    <name type="scientific">Lepeophtheirus salmonis</name>
    <name type="common">Salmon louse</name>
    <name type="synonym">Caligus salmonis</name>
    <dbReference type="NCBI Taxonomy" id="72036"/>
    <lineage>
        <taxon>Eukaryota</taxon>
        <taxon>Metazoa</taxon>
        <taxon>Ecdysozoa</taxon>
        <taxon>Arthropoda</taxon>
        <taxon>Crustacea</taxon>
        <taxon>Multicrustacea</taxon>
        <taxon>Hexanauplia</taxon>
        <taxon>Copepoda</taxon>
        <taxon>Siphonostomatoida</taxon>
        <taxon>Caligidae</taxon>
        <taxon>Lepeophtheirus</taxon>
    </lineage>
</organism>
<name>A0A0K2U3T1_LEPSM</name>
<protein>
    <submittedName>
        <fullName evidence="1">Uncharacterized protein</fullName>
    </submittedName>
</protein>
<evidence type="ECO:0000313" key="1">
    <source>
        <dbReference type="EMBL" id="CDW32959.1"/>
    </source>
</evidence>
<reference evidence="1" key="1">
    <citation type="submission" date="2014-05" db="EMBL/GenBank/DDBJ databases">
        <authorList>
            <person name="Chronopoulou M."/>
        </authorList>
    </citation>
    <scope>NUCLEOTIDE SEQUENCE</scope>
    <source>
        <tissue evidence="1">Whole organism</tissue>
    </source>
</reference>
<accession>A0A0K2U3T1</accession>
<dbReference type="EMBL" id="HACA01015598">
    <property type="protein sequence ID" value="CDW32959.1"/>
    <property type="molecule type" value="Transcribed_RNA"/>
</dbReference>
<proteinExistence type="predicted"/>
<sequence length="33" mass="4025">MTLFIHNHIIKPRLESMLQHVFFFSLLHCENNN</sequence>